<name>A0AAD8T6Z6_LOLMU</name>
<dbReference type="Gene3D" id="3.30.710.10">
    <property type="entry name" value="Potassium Channel Kv1.1, Chain A"/>
    <property type="match status" value="1"/>
</dbReference>
<evidence type="ECO:0000313" key="5">
    <source>
        <dbReference type="EMBL" id="KAK1670341.1"/>
    </source>
</evidence>
<dbReference type="InterPro" id="IPR046533">
    <property type="entry name" value="DUF6598"/>
</dbReference>
<protein>
    <submittedName>
        <fullName evidence="5">Uncharacterized protein</fullName>
    </submittedName>
</protein>
<dbReference type="GO" id="GO:0006511">
    <property type="term" value="P:ubiquitin-dependent protein catabolic process"/>
    <property type="evidence" value="ECO:0007669"/>
    <property type="project" value="InterPro"/>
</dbReference>
<evidence type="ECO:0000256" key="2">
    <source>
        <dbReference type="SAM" id="MobiDB-lite"/>
    </source>
</evidence>
<dbReference type="InterPro" id="IPR036296">
    <property type="entry name" value="SKP1-like_dim_sf"/>
</dbReference>
<comment type="pathway">
    <text evidence="1">Protein modification; protein ubiquitination.</text>
</comment>
<dbReference type="PANTHER" id="PTHR33065">
    <property type="entry name" value="OS07G0486400 PROTEIN"/>
    <property type="match status" value="1"/>
</dbReference>
<dbReference type="InterPro" id="IPR016072">
    <property type="entry name" value="Skp1_comp_dimer"/>
</dbReference>
<evidence type="ECO:0000259" key="4">
    <source>
        <dbReference type="Pfam" id="PF20241"/>
    </source>
</evidence>
<dbReference type="AlphaFoldDB" id="A0AAD8T6Z6"/>
<feature type="domain" description="SKP1 component dimerisation" evidence="3">
    <location>
        <begin position="171"/>
        <end position="199"/>
    </location>
</feature>
<dbReference type="Pfam" id="PF01466">
    <property type="entry name" value="Skp1"/>
    <property type="match status" value="1"/>
</dbReference>
<dbReference type="SUPFAM" id="SSF81382">
    <property type="entry name" value="Skp1 dimerisation domain-like"/>
    <property type="match status" value="1"/>
</dbReference>
<comment type="caution">
    <text evidence="5">The sequence shown here is derived from an EMBL/GenBank/DDBJ whole genome shotgun (WGS) entry which is preliminary data.</text>
</comment>
<dbReference type="InterPro" id="IPR011333">
    <property type="entry name" value="SKP1/BTB/POZ_sf"/>
</dbReference>
<feature type="compositionally biased region" description="Basic and acidic residues" evidence="2">
    <location>
        <begin position="21"/>
        <end position="35"/>
    </location>
</feature>
<dbReference type="EMBL" id="JAUUTY010000003">
    <property type="protein sequence ID" value="KAK1670341.1"/>
    <property type="molecule type" value="Genomic_DNA"/>
</dbReference>
<evidence type="ECO:0000313" key="6">
    <source>
        <dbReference type="Proteomes" id="UP001231189"/>
    </source>
</evidence>
<organism evidence="5 6">
    <name type="scientific">Lolium multiflorum</name>
    <name type="common">Italian ryegrass</name>
    <name type="synonym">Lolium perenne subsp. multiflorum</name>
    <dbReference type="NCBI Taxonomy" id="4521"/>
    <lineage>
        <taxon>Eukaryota</taxon>
        <taxon>Viridiplantae</taxon>
        <taxon>Streptophyta</taxon>
        <taxon>Embryophyta</taxon>
        <taxon>Tracheophyta</taxon>
        <taxon>Spermatophyta</taxon>
        <taxon>Magnoliopsida</taxon>
        <taxon>Liliopsida</taxon>
        <taxon>Poales</taxon>
        <taxon>Poaceae</taxon>
        <taxon>BOP clade</taxon>
        <taxon>Pooideae</taxon>
        <taxon>Poodae</taxon>
        <taxon>Poeae</taxon>
        <taxon>Poeae Chloroplast Group 2 (Poeae type)</taxon>
        <taxon>Loliodinae</taxon>
        <taxon>Loliinae</taxon>
        <taxon>Lolium</taxon>
    </lineage>
</organism>
<feature type="region of interest" description="Disordered" evidence="2">
    <location>
        <begin position="1"/>
        <end position="49"/>
    </location>
</feature>
<sequence length="386" mass="44005">MGKFRRQHAKKSKRRTKKKSLQREEEVGENRRVEDEQMAGDQAGGEPVVLDDVHDQERENDKKDKMVLLLCKDGVELVVPKEEASRYGRTIEMDISYGDYSNPYGRNISIGNRGYSLISLSLESDVLSIVIHYSNKKRHDPSWDAAELVGGLDHPTLFRLILGAQHLENWGLLSDACRAVAGMIDGKPEREIRTMFGIRPPPPAPDSTLLKKTTLDGQAMMTASELELEKRALRALHIVRCQDFTAYDPKRRAFWHSRFCGYNIAFFDLDEESRFGRGPPLHRVREPSIATSSVNVISLKVRESDVGFPINVFGTIIARDMIDYRCVYLFNRDADDSQVITSPDDMLALMDPHRGLVPEDIIYLEINLKIKCDGGWNWKLHMFDVL</sequence>
<reference evidence="5" key="1">
    <citation type="submission" date="2023-07" db="EMBL/GenBank/DDBJ databases">
        <title>A chromosome-level genome assembly of Lolium multiflorum.</title>
        <authorList>
            <person name="Chen Y."/>
            <person name="Copetti D."/>
            <person name="Kolliker R."/>
            <person name="Studer B."/>
        </authorList>
    </citation>
    <scope>NUCLEOTIDE SEQUENCE</scope>
    <source>
        <strain evidence="5">02402/16</strain>
        <tissue evidence="5">Leaf</tissue>
    </source>
</reference>
<accession>A0AAD8T6Z6</accession>
<dbReference type="PANTHER" id="PTHR33065:SF207">
    <property type="entry name" value="DUF6598 DOMAIN-CONTAINING PROTEIN"/>
    <property type="match status" value="1"/>
</dbReference>
<proteinExistence type="predicted"/>
<gene>
    <name evidence="5" type="ORF">QYE76_058500</name>
</gene>
<dbReference type="Pfam" id="PF20241">
    <property type="entry name" value="DUF6598"/>
    <property type="match status" value="1"/>
</dbReference>
<feature type="compositionally biased region" description="Basic residues" evidence="2">
    <location>
        <begin position="1"/>
        <end position="20"/>
    </location>
</feature>
<evidence type="ECO:0000259" key="3">
    <source>
        <dbReference type="Pfam" id="PF01466"/>
    </source>
</evidence>
<evidence type="ECO:0000256" key="1">
    <source>
        <dbReference type="ARBA" id="ARBA00004906"/>
    </source>
</evidence>
<feature type="domain" description="DUF6598" evidence="4">
    <location>
        <begin position="293"/>
        <end position="373"/>
    </location>
</feature>
<keyword evidence="6" id="KW-1185">Reference proteome</keyword>
<dbReference type="Proteomes" id="UP001231189">
    <property type="component" value="Unassembled WGS sequence"/>
</dbReference>